<reference evidence="1" key="1">
    <citation type="submission" date="2020-07" db="EMBL/GenBank/DDBJ databases">
        <title>Huge and variable diversity of episymbiotic CPR bacteria and DPANN archaea in groundwater ecosystems.</title>
        <authorList>
            <person name="He C.Y."/>
            <person name="Keren R."/>
            <person name="Whittaker M."/>
            <person name="Farag I.F."/>
            <person name="Doudna J."/>
            <person name="Cate J.H.D."/>
            <person name="Banfield J.F."/>
        </authorList>
    </citation>
    <scope>NUCLEOTIDE SEQUENCE</scope>
    <source>
        <strain evidence="1">NC_groundwater_1813_Pr3_B-0.1um_71_17</strain>
    </source>
</reference>
<organism evidence="1 2">
    <name type="scientific">Eiseniibacteriota bacterium</name>
    <dbReference type="NCBI Taxonomy" id="2212470"/>
    <lineage>
        <taxon>Bacteria</taxon>
        <taxon>Candidatus Eiseniibacteriota</taxon>
    </lineage>
</organism>
<proteinExistence type="predicted"/>
<evidence type="ECO:0000313" key="1">
    <source>
        <dbReference type="EMBL" id="MBI5169039.1"/>
    </source>
</evidence>
<comment type="caution">
    <text evidence="1">The sequence shown here is derived from an EMBL/GenBank/DDBJ whole genome shotgun (WGS) entry which is preliminary data.</text>
</comment>
<dbReference type="AlphaFoldDB" id="A0A933SB30"/>
<protein>
    <submittedName>
        <fullName evidence="1">Uncharacterized protein</fullName>
    </submittedName>
</protein>
<accession>A0A933SB30</accession>
<dbReference type="Proteomes" id="UP000696931">
    <property type="component" value="Unassembled WGS sequence"/>
</dbReference>
<name>A0A933SB30_UNCEI</name>
<sequence>MAASTADSTAAEFAHLARTDSLILASLDRMRGVVQGADTMVAWKVFEAHPRRTVVLLMPTLRSIPHGLSLGAPNMVWRVRVLQRLTGLTFRARTRARLGEEEKKWLAPDSTGAVPFAGENAARGMTWVAPRDAQRDILDQWRRWWDGISLSTPLPVKDRSRDGATWWY</sequence>
<dbReference type="EMBL" id="JACRIW010000041">
    <property type="protein sequence ID" value="MBI5169039.1"/>
    <property type="molecule type" value="Genomic_DNA"/>
</dbReference>
<evidence type="ECO:0000313" key="2">
    <source>
        <dbReference type="Proteomes" id="UP000696931"/>
    </source>
</evidence>
<gene>
    <name evidence="1" type="ORF">HZA61_06100</name>
</gene>